<comment type="subcellular location">
    <subcellularLocation>
        <location evidence="1">Membrane</location>
        <topology evidence="1">Single-pass membrane protein</topology>
    </subcellularLocation>
</comment>
<evidence type="ECO:0000313" key="9">
    <source>
        <dbReference type="EMBL" id="UUP16310.1"/>
    </source>
</evidence>
<evidence type="ECO:0000256" key="7">
    <source>
        <dbReference type="SAM" id="Phobius"/>
    </source>
</evidence>
<keyword evidence="4" id="KW-1003">Cell membrane</keyword>
<feature type="chain" id="PRO_5047469423" description="Lectin-like protein BA14k" evidence="8">
    <location>
        <begin position="21"/>
        <end position="108"/>
    </location>
</feature>
<evidence type="ECO:0000313" key="10">
    <source>
        <dbReference type="Proteomes" id="UP001342418"/>
    </source>
</evidence>
<keyword evidence="7" id="KW-1133">Transmembrane helix</keyword>
<organism evidence="9 10">
    <name type="scientific">Nitratireductor thuwali</name>
    <dbReference type="NCBI Taxonomy" id="2267699"/>
    <lineage>
        <taxon>Bacteria</taxon>
        <taxon>Pseudomonadati</taxon>
        <taxon>Pseudomonadota</taxon>
        <taxon>Alphaproteobacteria</taxon>
        <taxon>Hyphomicrobiales</taxon>
        <taxon>Phyllobacteriaceae</taxon>
        <taxon>Nitratireductor</taxon>
    </lineage>
</organism>
<feature type="signal peptide" evidence="8">
    <location>
        <begin position="1"/>
        <end position="20"/>
    </location>
</feature>
<dbReference type="EMBL" id="CP030941">
    <property type="protein sequence ID" value="UUP16310.1"/>
    <property type="molecule type" value="Genomic_DNA"/>
</dbReference>
<evidence type="ECO:0000256" key="1">
    <source>
        <dbReference type="ARBA" id="ARBA00004167"/>
    </source>
</evidence>
<dbReference type="RefSeq" id="WP_338528745.1">
    <property type="nucleotide sequence ID" value="NZ_CP030941.1"/>
</dbReference>
<reference evidence="9 10" key="1">
    <citation type="submission" date="2018-07" db="EMBL/GenBank/DDBJ databases">
        <title>Genome sequence of Nitratireductor thuwali#1536.</title>
        <authorList>
            <person name="Michoud G."/>
            <person name="Merlino G."/>
            <person name="Sefrji F.O."/>
            <person name="Daffonchio D."/>
        </authorList>
    </citation>
    <scope>NUCLEOTIDE SEQUENCE [LARGE SCALE GENOMIC DNA]</scope>
    <source>
        <strain evidence="10">Nit1536</strain>
    </source>
</reference>
<keyword evidence="7" id="KW-0812">Transmembrane</keyword>
<name>A0ABY5ME30_9HYPH</name>
<evidence type="ECO:0000256" key="5">
    <source>
        <dbReference type="ARBA" id="ARBA00022734"/>
    </source>
</evidence>
<dbReference type="Pfam" id="PF07886">
    <property type="entry name" value="BA14K"/>
    <property type="match status" value="1"/>
</dbReference>
<comment type="function">
    <text evidence="6">Has immunoglobulin-binding and hemagglutination properties, and can bind to mannose. Essential for virulence. May be involved in LPS biosynthesis or polysaccharide transport.</text>
</comment>
<proteinExistence type="inferred from homology"/>
<keyword evidence="10" id="KW-1185">Reference proteome</keyword>
<feature type="transmembrane region" description="Helical" evidence="7">
    <location>
        <begin position="38"/>
        <end position="57"/>
    </location>
</feature>
<comment type="similarity">
    <text evidence="2">Belongs to the BA14k family.</text>
</comment>
<evidence type="ECO:0000256" key="8">
    <source>
        <dbReference type="SAM" id="SignalP"/>
    </source>
</evidence>
<accession>A0ABY5ME30</accession>
<protein>
    <recommendedName>
        <fullName evidence="3">Lectin-like protein BA14k</fullName>
    </recommendedName>
</protein>
<evidence type="ECO:0000256" key="4">
    <source>
        <dbReference type="ARBA" id="ARBA00022475"/>
    </source>
</evidence>
<evidence type="ECO:0000256" key="6">
    <source>
        <dbReference type="ARBA" id="ARBA00025321"/>
    </source>
</evidence>
<keyword evidence="8" id="KW-0732">Signal</keyword>
<keyword evidence="5" id="KW-0430">Lectin</keyword>
<evidence type="ECO:0000256" key="3">
    <source>
        <dbReference type="ARBA" id="ARBA00020552"/>
    </source>
</evidence>
<sequence length="108" mass="11156">MNFKSKITAGLLAAAIAATALGGAVQESRAGGLSPAEAAAIAGVGGLIVGGLIVGSAHRHHGHPGHHHVGGGYGWNAHVARCAARYRSYDPYSDTYLGYDGYRHYCRL</sequence>
<dbReference type="Proteomes" id="UP001342418">
    <property type="component" value="Chromosome"/>
</dbReference>
<dbReference type="InterPro" id="IPR012413">
    <property type="entry name" value="BA14K"/>
</dbReference>
<gene>
    <name evidence="9" type="ORF">NTH_00755</name>
</gene>
<evidence type="ECO:0000256" key="2">
    <source>
        <dbReference type="ARBA" id="ARBA00010270"/>
    </source>
</evidence>
<keyword evidence="7" id="KW-0472">Membrane</keyword>